<reference evidence="1 2" key="1">
    <citation type="journal article" date="2015" name="Genome Announc.">
        <title>Draft Genome Sequence of Norvancomycin-Producing Strain Amycolatopsis orientalis CPCC200066.</title>
        <authorList>
            <person name="Lei X."/>
            <person name="Yuan F."/>
            <person name="Shi Y."/>
            <person name="Li X."/>
            <person name="Wang L."/>
            <person name="Hong B."/>
        </authorList>
    </citation>
    <scope>NUCLEOTIDE SEQUENCE [LARGE SCALE GENOMIC DNA]</scope>
    <source>
        <strain evidence="1 2">B-37</strain>
    </source>
</reference>
<dbReference type="EMBL" id="CP016174">
    <property type="protein sequence ID" value="ANN16258.1"/>
    <property type="molecule type" value="Genomic_DNA"/>
</dbReference>
<evidence type="ECO:0000313" key="1">
    <source>
        <dbReference type="EMBL" id="ANN16258.1"/>
    </source>
</evidence>
<name>A0A193BVR1_AMYOR</name>
<accession>A0A193BVR1</accession>
<organism evidence="1 2">
    <name type="scientific">Amycolatopsis orientalis</name>
    <name type="common">Nocardia orientalis</name>
    <dbReference type="NCBI Taxonomy" id="31958"/>
    <lineage>
        <taxon>Bacteria</taxon>
        <taxon>Bacillati</taxon>
        <taxon>Actinomycetota</taxon>
        <taxon>Actinomycetes</taxon>
        <taxon>Pseudonocardiales</taxon>
        <taxon>Pseudonocardiaceae</taxon>
        <taxon>Amycolatopsis</taxon>
    </lineage>
</organism>
<dbReference type="RefSeq" id="WP_044851551.1">
    <property type="nucleotide sequence ID" value="NZ_CP016174.1"/>
</dbReference>
<dbReference type="STRING" id="31958.SD37_11780"/>
<keyword evidence="2" id="KW-1185">Reference proteome</keyword>
<evidence type="ECO:0000313" key="2">
    <source>
        <dbReference type="Proteomes" id="UP000093695"/>
    </source>
</evidence>
<protein>
    <recommendedName>
        <fullName evidence="3">Tip attachment protein J domain-containing protein</fullName>
    </recommendedName>
</protein>
<evidence type="ECO:0008006" key="3">
    <source>
        <dbReference type="Google" id="ProtNLM"/>
    </source>
</evidence>
<gene>
    <name evidence="1" type="ORF">SD37_11780</name>
</gene>
<dbReference type="AlphaFoldDB" id="A0A193BVR1"/>
<sequence length="930" mass="99883">MPFPKDPEDTRYELYLATLGWVDVTRDVYNRDGVQISRGYTSERTDGAASPQSCQLTLKNHTGRYSPRNPLGAYYGKFGQNTPLRVSTVVTRDSFNRTVVNEWGQADTGDDYYLYWLSGSVADFDVTGGKGTHTIGGTVQYRISTLQDTRFRDVEIRATVSLPFTDVTGGSVEPANLIVGGQNSAGAGATDYFMLELRITTAEAITVRLVHVSGFEIAPLRTLAFPHTGVPLRVAFQSEGQTLRAKVWRAGGPEPYAWDIEGGFNYDEFIDRAAGWVGIRSGVSGGNTNTPVVFSYDDVEVRVNRFHGEVSAWPSQWDTSGNDVYVPIQASGIRRRLSQGQAPLMSPVRRAHSTASFYSDPSAPPHLLYYPIEDENGSTVIASGLPNRGPMSITGAGTPQLATDSSYPGSAPFGKPNRSRWTSPVISAAATGEVQLLMLLSVPTTGENDLATFAQIGCSGTIGFVDLFYHAGGDLEINFYDRGRALIVGSGAMDTNVDGRPMIVSLQMVQNGGNVDWALFYFPKGAASGPGLGGSVAGRTIGAPRQLLISPYTQVANSAIGHAVLRNDIISIFAVNTQLNGYAGEGAQERIARLCLENDGISNTFIRSSILDGTPVGVQERKALLDLLDEASKADLGYLNESRDVLGLVHRFGRSLYNQDAVLTLDYAGGQVQPPFGQVDDDLLLVNDFTAKRANGSTYRATQETGPLALTSPTSGTGAGRYVDEQEYNVESDSQLPDIATWKVHLGTVDEPRYPRVRVNLAKLALISKQLYVDSLSVNLQDRIEIINPKELVINGTISQIVPGYIEDLASKQHNIEFVCIPGVPYEIAEAAVATGDTNPWVFRAETDGSTVNTTAAAGATSLSVATPSGPLWTTIADDFPLYLDVGGIKVRATGCTGTSSPQTFTVDALPAARAAGTPVSVWHLPVLAQ</sequence>
<dbReference type="KEGG" id="aori:SD37_11780"/>
<dbReference type="Proteomes" id="UP000093695">
    <property type="component" value="Chromosome"/>
</dbReference>
<proteinExistence type="predicted"/>